<gene>
    <name evidence="2" type="ORF">DM43_5462</name>
</gene>
<dbReference type="Proteomes" id="UP000029575">
    <property type="component" value="Unassembled WGS sequence"/>
</dbReference>
<feature type="domain" description="DUF5862" evidence="1">
    <location>
        <begin position="26"/>
        <end position="91"/>
    </location>
</feature>
<evidence type="ECO:0000259" key="1">
    <source>
        <dbReference type="Pfam" id="PF19180"/>
    </source>
</evidence>
<sequence>MRELTSVEVLNVSGAWAKSLEDAARGAALGAVAGGAIGMTLGGKWGGAGGWGFGALAQLVGYAVTPLVATVWGAIGGAIVGGDEALPIIKDILHTSLPSVAGGSPNHGTLA</sequence>
<evidence type="ECO:0000313" key="3">
    <source>
        <dbReference type="Proteomes" id="UP000029575"/>
    </source>
</evidence>
<proteinExistence type="predicted"/>
<dbReference type="InterPro" id="IPR043847">
    <property type="entry name" value="DUF5862"/>
</dbReference>
<accession>A0AA88ZA84</accession>
<dbReference type="RefSeq" id="WP_155294478.1">
    <property type="nucleotide sequence ID" value="NZ_KN150855.1"/>
</dbReference>
<reference evidence="2 3" key="1">
    <citation type="submission" date="2014-06" db="EMBL/GenBank/DDBJ databases">
        <authorList>
            <person name="Bishop-Lilly K.A."/>
            <person name="Broomall S.M."/>
            <person name="Chain P.S."/>
            <person name="Chertkov O."/>
            <person name="Coyne S.R."/>
            <person name="Daligault H.E."/>
            <person name="Davenport K.W."/>
            <person name="Erkkila T."/>
            <person name="Frey K.G."/>
            <person name="Gibbons H.S."/>
            <person name="Gu W."/>
            <person name="Jaissle J."/>
            <person name="Johnson S.L."/>
            <person name="Koroleva G.I."/>
            <person name="Ladner J.T."/>
            <person name="Lo C.-C."/>
            <person name="Minogue T.D."/>
            <person name="Munk C."/>
            <person name="Palacios G.F."/>
            <person name="Redden C.L."/>
            <person name="Rosenzweig C.N."/>
            <person name="Scholz M.B."/>
            <person name="Teshima H."/>
            <person name="Xu Y."/>
        </authorList>
    </citation>
    <scope>NUCLEOTIDE SEQUENCE [LARGE SCALE GENOMIC DNA]</scope>
    <source>
        <strain evidence="2 3">DWS 37UF10B-2</strain>
    </source>
</reference>
<dbReference type="Pfam" id="PF19180">
    <property type="entry name" value="DUF5862"/>
    <property type="match status" value="1"/>
</dbReference>
<comment type="caution">
    <text evidence="2">The sequence shown here is derived from an EMBL/GenBank/DDBJ whole genome shotgun (WGS) entry which is preliminary data.</text>
</comment>
<dbReference type="EMBL" id="JPGD01000004">
    <property type="protein sequence ID" value="KGC04044.1"/>
    <property type="molecule type" value="Genomic_DNA"/>
</dbReference>
<organism evidence="2 3">
    <name type="scientific">Burkholderia cepacia</name>
    <name type="common">Pseudomonas cepacia</name>
    <dbReference type="NCBI Taxonomy" id="292"/>
    <lineage>
        <taxon>Bacteria</taxon>
        <taxon>Pseudomonadati</taxon>
        <taxon>Pseudomonadota</taxon>
        <taxon>Betaproteobacteria</taxon>
        <taxon>Burkholderiales</taxon>
        <taxon>Burkholderiaceae</taxon>
        <taxon>Burkholderia</taxon>
        <taxon>Burkholderia cepacia complex</taxon>
    </lineage>
</organism>
<name>A0AA88ZA84_BURCE</name>
<evidence type="ECO:0000313" key="2">
    <source>
        <dbReference type="EMBL" id="KGC04044.1"/>
    </source>
</evidence>
<protein>
    <recommendedName>
        <fullName evidence="1">DUF5862 domain-containing protein</fullName>
    </recommendedName>
</protein>
<dbReference type="AlphaFoldDB" id="A0AA88ZA84"/>